<gene>
    <name evidence="3" type="ORF">DRF58_16455</name>
</gene>
<dbReference type="GO" id="GO:0006313">
    <property type="term" value="P:DNA transposition"/>
    <property type="evidence" value="ECO:0007669"/>
    <property type="project" value="InterPro"/>
</dbReference>
<feature type="domain" description="Transposase IS116/IS110/IS902 C-terminal" evidence="2">
    <location>
        <begin position="193"/>
        <end position="278"/>
    </location>
</feature>
<name>A0A3D9CLG4_9FLAO</name>
<dbReference type="PANTHER" id="PTHR33055">
    <property type="entry name" value="TRANSPOSASE FOR INSERTION SEQUENCE ELEMENT IS1111A"/>
    <property type="match status" value="1"/>
</dbReference>
<evidence type="ECO:0000313" key="4">
    <source>
        <dbReference type="Proteomes" id="UP000256326"/>
    </source>
</evidence>
<dbReference type="InterPro" id="IPR003346">
    <property type="entry name" value="Transposase_20"/>
</dbReference>
<dbReference type="InterPro" id="IPR002525">
    <property type="entry name" value="Transp_IS110-like_N"/>
</dbReference>
<dbReference type="GO" id="GO:0004803">
    <property type="term" value="F:transposase activity"/>
    <property type="evidence" value="ECO:0007669"/>
    <property type="project" value="InterPro"/>
</dbReference>
<keyword evidence="4" id="KW-1185">Reference proteome</keyword>
<dbReference type="GO" id="GO:0003677">
    <property type="term" value="F:DNA binding"/>
    <property type="evidence" value="ECO:0007669"/>
    <property type="project" value="InterPro"/>
</dbReference>
<dbReference type="InterPro" id="IPR047650">
    <property type="entry name" value="Transpos_IS110"/>
</dbReference>
<dbReference type="Pfam" id="PF02371">
    <property type="entry name" value="Transposase_20"/>
    <property type="match status" value="1"/>
</dbReference>
<dbReference type="EMBL" id="QNUG01000057">
    <property type="protein sequence ID" value="REC66616.1"/>
    <property type="molecule type" value="Genomic_DNA"/>
</dbReference>
<protein>
    <submittedName>
        <fullName evidence="3">IS110 family transposase</fullName>
    </submittedName>
</protein>
<accession>A0A3D9CLG4</accession>
<dbReference type="PANTHER" id="PTHR33055:SF3">
    <property type="entry name" value="PUTATIVE TRANSPOSASE FOR IS117-RELATED"/>
    <property type="match status" value="1"/>
</dbReference>
<comment type="caution">
    <text evidence="3">The sequence shown here is derived from an EMBL/GenBank/DDBJ whole genome shotgun (WGS) entry which is preliminary data.</text>
</comment>
<organism evidence="3 4">
    <name type="scientific">Epilithonimonas hispanica</name>
    <dbReference type="NCBI Taxonomy" id="358687"/>
    <lineage>
        <taxon>Bacteria</taxon>
        <taxon>Pseudomonadati</taxon>
        <taxon>Bacteroidota</taxon>
        <taxon>Flavobacteriia</taxon>
        <taxon>Flavobacteriales</taxon>
        <taxon>Weeksellaceae</taxon>
        <taxon>Chryseobacterium group</taxon>
        <taxon>Epilithonimonas</taxon>
    </lineage>
</organism>
<reference evidence="3 4" key="1">
    <citation type="journal article" date="2006" name="Int. J. Syst. Evol. Microbiol.">
        <title>Chryseobacterium hispanicum sp. nov., isolated from the drinking water distribution system of Sevilla, Spain.</title>
        <authorList>
            <person name="Gallego V."/>
            <person name="Garcia M.T."/>
            <person name="Ventosa A."/>
        </authorList>
    </citation>
    <scope>NUCLEOTIDE SEQUENCE [LARGE SCALE GENOMIC DNA]</scope>
    <source>
        <strain evidence="3 4">KCTC 22104</strain>
    </source>
</reference>
<dbReference type="Pfam" id="PF01548">
    <property type="entry name" value="DEDD_Tnp_IS110"/>
    <property type="match status" value="1"/>
</dbReference>
<sequence length="317" mass="36641">MGKFIGIDISKQTFDVCFLNNGKWIHQVFENKTTGFKKLQKILSTEDWAVMEASGTYYLPLAEYLHGIGIKVSVVNPLVIKRFSQTNLYRAKTDKKDAKTIAEYAEKYELKKWNPESENAKKLRQLYTRIEMLEKQIHQNNSQLEAFLASGFLDKSLKSEIKMTIKYLGNKKLKLENEMDKISVEQYSETMVNLQTIPGVGKQTAMMMCLITGNFENFDNYKQLVAFVGFSPRIYQSGTSVKGKGHICKMGKSQVRKLLYLCSWSAKRWNKRCKEMYERLKAKGKPEKVIKIAIANKLIKQIFAIAKSKQKYQINFN</sequence>
<dbReference type="NCBIfam" id="NF033542">
    <property type="entry name" value="transpos_IS110"/>
    <property type="match status" value="1"/>
</dbReference>
<dbReference type="AlphaFoldDB" id="A0A3D9CLG4"/>
<dbReference type="Proteomes" id="UP000256326">
    <property type="component" value="Unassembled WGS sequence"/>
</dbReference>
<dbReference type="RefSeq" id="WP_116036967.1">
    <property type="nucleotide sequence ID" value="NZ_JBHLVV010000106.1"/>
</dbReference>
<evidence type="ECO:0000259" key="2">
    <source>
        <dbReference type="Pfam" id="PF02371"/>
    </source>
</evidence>
<feature type="domain" description="Transposase IS110-like N-terminal" evidence="1">
    <location>
        <begin position="5"/>
        <end position="150"/>
    </location>
</feature>
<evidence type="ECO:0000259" key="1">
    <source>
        <dbReference type="Pfam" id="PF01548"/>
    </source>
</evidence>
<dbReference type="OrthoDB" id="964423at2"/>
<evidence type="ECO:0000313" key="3">
    <source>
        <dbReference type="EMBL" id="REC66616.1"/>
    </source>
</evidence>
<proteinExistence type="predicted"/>